<dbReference type="Proteomes" id="UP000469763">
    <property type="component" value="Unassembled WGS sequence"/>
</dbReference>
<feature type="transmembrane region" description="Helical" evidence="6">
    <location>
        <begin position="68"/>
        <end position="90"/>
    </location>
</feature>
<gene>
    <name evidence="7" type="ORF">GFD22_01240</name>
</gene>
<sequence>MAVADDSVVISDTPPRRVRDFGDLVRLAASVIAGVAVMLVAVFLRGLASGVEMDVHSASALVSWLGDLPTLMISQLATFLVLFSVLVQIAMAREWRQAVSSMVALVAGYALAAGVSELIVLAGPQPLINGLWSVTSGNGPLLPDLYAGMASFLTAAGPRRLRSTVKWGWDIVCSVAVTLVVLSTNSLSGVLLSFAIGRAAGLCIRLAVGTQNKGAWGSSIVTALAGVGVTVRSLARRGGDSRDANARTASLADDLVESSRIYDVRDENGRNYVVSVLDAQAYTSGYLAQTWQWIKLAAASVHSDRSVRDAVQHHQAMLLLLGNAGLQSMKPYAVAEQSESAMLVFAANSPTLRPLGARDPNAVTDELMTGWLRYLDAANRRGVTHRHITPDCLALTGDGTPVVAGWQTGDSGSMPANVAIDRVQMLALLASLTDVNRTIAAARTVWDDELLVDLVPFVQRVGVPKATRALSGWSKQTLDDLRNGLRALAPEDVADTLPQVTISRFSLKSFLATALLAVALMVIVTQLNMEQVISAARNANPWMAALSFVFACLTWVASGVTLGTFIDRDRRDPVGILMSQAASSFASVSMPAGMGPAFVNLQYLRHLGYKGPVATAIMTAVVAFQGIVTFLMIVVIGLFTGRSTFSGMVPTNTLVIVIAAVVVAAAGAMAIPQVRRLVVDKLLPLVAAYARQLLDLLTQPKQLVVGLVSAFVQCMCFGMAFWAALMAFGWESNVFETCFVFLLANTLGSAIPTPGGLGAVEAALMAGFAATGVPSAVALSATLVYRLATYWLRIPLGALAMQWLGKRNLI</sequence>
<comment type="subcellular location">
    <subcellularLocation>
        <location evidence="1">Cell membrane</location>
        <topology evidence="1">Multi-pass membrane protein</topology>
    </subcellularLocation>
</comment>
<reference evidence="7 8" key="1">
    <citation type="submission" date="2019-10" db="EMBL/GenBank/DDBJ databases">
        <title>Bifidobacterium from non-human primates.</title>
        <authorList>
            <person name="Modesto M."/>
        </authorList>
    </citation>
    <scope>NUCLEOTIDE SEQUENCE [LARGE SCALE GENOMIC DNA]</scope>
    <source>
        <strain evidence="7 8">TREC</strain>
    </source>
</reference>
<keyword evidence="8" id="KW-1185">Reference proteome</keyword>
<feature type="transmembrane region" description="Helical" evidence="6">
    <location>
        <begin position="574"/>
        <end position="593"/>
    </location>
</feature>
<feature type="transmembrane region" description="Helical" evidence="6">
    <location>
        <begin position="613"/>
        <end position="639"/>
    </location>
</feature>
<keyword evidence="3 6" id="KW-0812">Transmembrane</keyword>
<feature type="transmembrane region" description="Helical" evidence="6">
    <location>
        <begin position="734"/>
        <end position="751"/>
    </location>
</feature>
<accession>A0A7K3TG84</accession>
<evidence type="ECO:0000256" key="1">
    <source>
        <dbReference type="ARBA" id="ARBA00004651"/>
    </source>
</evidence>
<feature type="transmembrane region" description="Helical" evidence="6">
    <location>
        <begin position="102"/>
        <end position="121"/>
    </location>
</feature>
<evidence type="ECO:0000313" key="7">
    <source>
        <dbReference type="EMBL" id="NEG77630.1"/>
    </source>
</evidence>
<feature type="transmembrane region" description="Helical" evidence="6">
    <location>
        <begin position="510"/>
        <end position="529"/>
    </location>
</feature>
<dbReference type="OrthoDB" id="5242664at2"/>
<dbReference type="Pfam" id="PF03706">
    <property type="entry name" value="LPG_synthase_TM"/>
    <property type="match status" value="1"/>
</dbReference>
<comment type="caution">
    <text evidence="7">The sequence shown here is derived from an EMBL/GenBank/DDBJ whole genome shotgun (WGS) entry which is preliminary data.</text>
</comment>
<evidence type="ECO:0000256" key="6">
    <source>
        <dbReference type="SAM" id="Phobius"/>
    </source>
</evidence>
<keyword evidence="2" id="KW-1003">Cell membrane</keyword>
<feature type="transmembrane region" description="Helical" evidence="6">
    <location>
        <begin position="651"/>
        <end position="671"/>
    </location>
</feature>
<evidence type="ECO:0000256" key="3">
    <source>
        <dbReference type="ARBA" id="ARBA00022692"/>
    </source>
</evidence>
<dbReference type="InterPro" id="IPR022791">
    <property type="entry name" value="L-PG_synthase/AglD"/>
</dbReference>
<proteinExistence type="predicted"/>
<feature type="transmembrane region" description="Helical" evidence="6">
    <location>
        <begin position="171"/>
        <end position="196"/>
    </location>
</feature>
<evidence type="ECO:0000256" key="4">
    <source>
        <dbReference type="ARBA" id="ARBA00022989"/>
    </source>
</evidence>
<dbReference type="PANTHER" id="PTHR39087:SF2">
    <property type="entry name" value="UPF0104 MEMBRANE PROTEIN MJ1595"/>
    <property type="match status" value="1"/>
</dbReference>
<dbReference type="NCBIfam" id="TIGR00374">
    <property type="entry name" value="flippase-like domain"/>
    <property type="match status" value="1"/>
</dbReference>
<dbReference type="PANTHER" id="PTHR39087">
    <property type="entry name" value="UPF0104 MEMBRANE PROTEIN MJ1595"/>
    <property type="match status" value="1"/>
</dbReference>
<name>A0A7K3TG84_9BIFI</name>
<dbReference type="GO" id="GO:0005886">
    <property type="term" value="C:plasma membrane"/>
    <property type="evidence" value="ECO:0007669"/>
    <property type="project" value="UniProtKB-SubCell"/>
</dbReference>
<evidence type="ECO:0000256" key="2">
    <source>
        <dbReference type="ARBA" id="ARBA00022475"/>
    </source>
</evidence>
<keyword evidence="4 6" id="KW-1133">Transmembrane helix</keyword>
<dbReference type="EMBL" id="WHZY01000001">
    <property type="protein sequence ID" value="NEG77630.1"/>
    <property type="molecule type" value="Genomic_DNA"/>
</dbReference>
<evidence type="ECO:0000256" key="5">
    <source>
        <dbReference type="ARBA" id="ARBA00023136"/>
    </source>
</evidence>
<organism evidence="7 8">
    <name type="scientific">Bifidobacterium avesanii</name>
    <dbReference type="NCBI Taxonomy" id="1798157"/>
    <lineage>
        <taxon>Bacteria</taxon>
        <taxon>Bacillati</taxon>
        <taxon>Actinomycetota</taxon>
        <taxon>Actinomycetes</taxon>
        <taxon>Bifidobacteriales</taxon>
        <taxon>Bifidobacteriaceae</taxon>
        <taxon>Bifidobacterium</taxon>
    </lineage>
</organism>
<keyword evidence="5 6" id="KW-0472">Membrane</keyword>
<dbReference type="RefSeq" id="WP_152349549.1">
    <property type="nucleotide sequence ID" value="NZ_WBSN01000001.1"/>
</dbReference>
<protein>
    <submittedName>
        <fullName evidence="7">Flippase-like domain-containing protein</fullName>
    </submittedName>
</protein>
<feature type="transmembrane region" description="Helical" evidence="6">
    <location>
        <begin position="703"/>
        <end position="727"/>
    </location>
</feature>
<feature type="transmembrane region" description="Helical" evidence="6">
    <location>
        <begin position="763"/>
        <end position="785"/>
    </location>
</feature>
<evidence type="ECO:0000313" key="8">
    <source>
        <dbReference type="Proteomes" id="UP000469763"/>
    </source>
</evidence>
<feature type="transmembrane region" description="Helical" evidence="6">
    <location>
        <begin position="24"/>
        <end position="48"/>
    </location>
</feature>
<feature type="transmembrane region" description="Helical" evidence="6">
    <location>
        <begin position="541"/>
        <end position="562"/>
    </location>
</feature>
<dbReference type="AlphaFoldDB" id="A0A7K3TG84"/>